<sequence length="60" mass="7285">SIEQKEMIVECLEKGLTEEQIKRLMFRPVDEMRNYQRAYLLRNNIRGLELHITTMNNDIF</sequence>
<evidence type="ECO:0000313" key="1">
    <source>
        <dbReference type="EMBL" id="RGT35331.1"/>
    </source>
</evidence>
<proteinExistence type="predicted"/>
<gene>
    <name evidence="1" type="ORF">DWX36_16570</name>
</gene>
<dbReference type="Proteomes" id="UP000283834">
    <property type="component" value="Unassembled WGS sequence"/>
</dbReference>
<protein>
    <submittedName>
        <fullName evidence="1">Uncharacterized protein</fullName>
    </submittedName>
</protein>
<dbReference type="EMBL" id="QRWQ01000031">
    <property type="protein sequence ID" value="RGT35331.1"/>
    <property type="molecule type" value="Genomic_DNA"/>
</dbReference>
<feature type="non-terminal residue" evidence="1">
    <location>
        <position position="1"/>
    </location>
</feature>
<reference evidence="1 2" key="1">
    <citation type="submission" date="2018-08" db="EMBL/GenBank/DDBJ databases">
        <title>A genome reference for cultivated species of the human gut microbiota.</title>
        <authorList>
            <person name="Zou Y."/>
            <person name="Xue W."/>
            <person name="Luo G."/>
        </authorList>
    </citation>
    <scope>NUCLEOTIDE SEQUENCE [LARGE SCALE GENOMIC DNA]</scope>
    <source>
        <strain evidence="1 2">AF19-16AC</strain>
    </source>
</reference>
<accession>A0A412NA67</accession>
<comment type="caution">
    <text evidence="1">The sequence shown here is derived from an EMBL/GenBank/DDBJ whole genome shotgun (WGS) entry which is preliminary data.</text>
</comment>
<organism evidence="1 2">
    <name type="scientific">Mediterraneibacter gnavus</name>
    <name type="common">Ruminococcus gnavus</name>
    <dbReference type="NCBI Taxonomy" id="33038"/>
    <lineage>
        <taxon>Bacteria</taxon>
        <taxon>Bacillati</taxon>
        <taxon>Bacillota</taxon>
        <taxon>Clostridia</taxon>
        <taxon>Lachnospirales</taxon>
        <taxon>Lachnospiraceae</taxon>
        <taxon>Mediterraneibacter</taxon>
    </lineage>
</organism>
<name>A0A412NA67_MEDGN</name>
<evidence type="ECO:0000313" key="2">
    <source>
        <dbReference type="Proteomes" id="UP000283834"/>
    </source>
</evidence>
<dbReference type="AlphaFoldDB" id="A0A412NA67"/>